<reference evidence="9 10" key="1">
    <citation type="submission" date="2022-12" db="EMBL/GenBank/DDBJ databases">
        <title>Chromosome-level genome of Tegillarca granosa.</title>
        <authorList>
            <person name="Kim J."/>
        </authorList>
    </citation>
    <scope>NUCLEOTIDE SEQUENCE [LARGE SCALE GENOMIC DNA]</scope>
    <source>
        <strain evidence="9">Teg-2019</strain>
        <tissue evidence="9">Adductor muscle</tissue>
    </source>
</reference>
<dbReference type="InterPro" id="IPR052412">
    <property type="entry name" value="CC-Dev_Transcription_Reg"/>
</dbReference>
<feature type="compositionally biased region" description="Basic and acidic residues" evidence="7">
    <location>
        <begin position="455"/>
        <end position="472"/>
    </location>
</feature>
<dbReference type="InterPro" id="IPR009071">
    <property type="entry name" value="HMG_box_dom"/>
</dbReference>
<keyword evidence="1" id="KW-0597">Phosphoprotein</keyword>
<evidence type="ECO:0000256" key="2">
    <source>
        <dbReference type="ARBA" id="ARBA00023015"/>
    </source>
</evidence>
<protein>
    <recommendedName>
        <fullName evidence="8">HMG box domain-containing protein</fullName>
    </recommendedName>
</protein>
<feature type="compositionally biased region" description="Basic residues" evidence="7">
    <location>
        <begin position="366"/>
        <end position="375"/>
    </location>
</feature>
<evidence type="ECO:0000313" key="10">
    <source>
        <dbReference type="Proteomes" id="UP001217089"/>
    </source>
</evidence>
<feature type="region of interest" description="Disordered" evidence="7">
    <location>
        <begin position="654"/>
        <end position="703"/>
    </location>
</feature>
<dbReference type="SUPFAM" id="SSF47095">
    <property type="entry name" value="HMG-box"/>
    <property type="match status" value="1"/>
</dbReference>
<evidence type="ECO:0000256" key="1">
    <source>
        <dbReference type="ARBA" id="ARBA00022553"/>
    </source>
</evidence>
<dbReference type="PROSITE" id="PS50118">
    <property type="entry name" value="HMG_BOX_2"/>
    <property type="match status" value="1"/>
</dbReference>
<dbReference type="PANTHER" id="PTHR13059:SF10">
    <property type="entry name" value="HMG BOX TRANSCRIPTION FACTOR BBX"/>
    <property type="match status" value="1"/>
</dbReference>
<feature type="region of interest" description="Disordered" evidence="7">
    <location>
        <begin position="192"/>
        <end position="289"/>
    </location>
</feature>
<feature type="compositionally biased region" description="Low complexity" evidence="7">
    <location>
        <begin position="207"/>
        <end position="216"/>
    </location>
</feature>
<gene>
    <name evidence="9" type="ORF">KUTeg_006012</name>
</gene>
<keyword evidence="10" id="KW-1185">Reference proteome</keyword>
<feature type="compositionally biased region" description="Polar residues" evidence="7">
    <location>
        <begin position="274"/>
        <end position="284"/>
    </location>
</feature>
<dbReference type="InterPro" id="IPR049523">
    <property type="entry name" value="BBX_HMG-box"/>
</dbReference>
<name>A0ABQ9FF79_TEGGR</name>
<evidence type="ECO:0000256" key="3">
    <source>
        <dbReference type="ARBA" id="ARBA00023125"/>
    </source>
</evidence>
<dbReference type="Gene3D" id="1.10.30.10">
    <property type="entry name" value="High mobility group box domain"/>
    <property type="match status" value="1"/>
</dbReference>
<keyword evidence="2" id="KW-0805">Transcription regulation</keyword>
<keyword evidence="3 6" id="KW-0238">DNA-binding</keyword>
<feature type="region of interest" description="Disordered" evidence="7">
    <location>
        <begin position="721"/>
        <end position="746"/>
    </location>
</feature>
<evidence type="ECO:0000256" key="5">
    <source>
        <dbReference type="ARBA" id="ARBA00023242"/>
    </source>
</evidence>
<feature type="compositionally biased region" description="Polar residues" evidence="7">
    <location>
        <begin position="694"/>
        <end position="703"/>
    </location>
</feature>
<sequence length="763" mass="85312">MDPSDLDRKDVRRPMNAFLIFCKRHRSIVREKNPNLDNRSVTRILGDLWANLGDDEKSQYTDLAKQYKDAFMKANPDYKWHNPERVVPPASNKPNTRPTNVRVLKSENDLNIEGQITPGKLADPSNMGGLSLLLDSSRYSMTSTFNYKVGDKQILEVESSSNVETETSMDLTNTCILDKSDLTTDDVEMKMSLPNTDKEEYEENKQTSSTTTTTTTVEVKRDEDRDENGNRFKENETENHGNKTDEGPLSLDQTKGGNKEVQLVSQDIEEQNKKNSVSCSSSGVTERDPIVGCGQRVMDHIIERLFTLEKQQLEKQDNEEEFHQSQNSEVDGCSQSDEFLEQTESTSQDVEKTTDHDSADEDSHPIRKSKRRNRGQRYQELINEGIIQPSRERLASMKGDNIVKEESDFDLEAHIATLPACSLEKVARNAKRSIIKVRSHSDSCKKSDSVAVKTDNQDEDVHVDNSNEKDTIAKGLLNSENTSSNDGDCCHGKSKKLEKMTKMDFSDEVVQKDLNGSSDNESSCENSEAQVVIVTDSSKSDLQQKSIEINNDRVKIPHGSKSTKTKNCVSEDQSVCDKKGDHVLNLKPSVLETDESRIEVATYLSKSSDEKLSSDNWYQGNDNDLKENEVTDNTNVSSCFDSYLEVKCKTLQQEESEKRDKTNKSANVHFNKPSEDFSHGSTLGTSVEGKDEPASQQSISVLDKNQISLPTLTTCDKESDMSVSMSCDSTDNKESDMSISTSCDSTDLGFNTSISPSIAVQSS</sequence>
<dbReference type="SMART" id="SM00398">
    <property type="entry name" value="HMG"/>
    <property type="match status" value="1"/>
</dbReference>
<feature type="compositionally biased region" description="Basic and acidic residues" evidence="7">
    <location>
        <begin position="218"/>
        <end position="246"/>
    </location>
</feature>
<evidence type="ECO:0000256" key="6">
    <source>
        <dbReference type="PROSITE-ProRule" id="PRU00267"/>
    </source>
</evidence>
<keyword evidence="4" id="KW-0804">Transcription</keyword>
<dbReference type="Proteomes" id="UP001217089">
    <property type="component" value="Unassembled WGS sequence"/>
</dbReference>
<dbReference type="PANTHER" id="PTHR13059">
    <property type="entry name" value="HMG-BOX TRANSCRIPTION FACTOR BBX"/>
    <property type="match status" value="1"/>
</dbReference>
<proteinExistence type="predicted"/>
<organism evidence="9 10">
    <name type="scientific">Tegillarca granosa</name>
    <name type="common">Malaysian cockle</name>
    <name type="synonym">Anadara granosa</name>
    <dbReference type="NCBI Taxonomy" id="220873"/>
    <lineage>
        <taxon>Eukaryota</taxon>
        <taxon>Metazoa</taxon>
        <taxon>Spiralia</taxon>
        <taxon>Lophotrochozoa</taxon>
        <taxon>Mollusca</taxon>
        <taxon>Bivalvia</taxon>
        <taxon>Autobranchia</taxon>
        <taxon>Pteriomorphia</taxon>
        <taxon>Arcoida</taxon>
        <taxon>Arcoidea</taxon>
        <taxon>Arcidae</taxon>
        <taxon>Tegillarca</taxon>
    </lineage>
</organism>
<dbReference type="InterPro" id="IPR036910">
    <property type="entry name" value="HMG_box_dom_sf"/>
</dbReference>
<keyword evidence="5 6" id="KW-0539">Nucleus</keyword>
<dbReference type="EMBL" id="JARBDR010000328">
    <property type="protein sequence ID" value="KAJ8315998.1"/>
    <property type="molecule type" value="Genomic_DNA"/>
</dbReference>
<evidence type="ECO:0000313" key="9">
    <source>
        <dbReference type="EMBL" id="KAJ8315998.1"/>
    </source>
</evidence>
<dbReference type="Pfam" id="PF00505">
    <property type="entry name" value="HMG_box"/>
    <property type="match status" value="1"/>
</dbReference>
<feature type="region of interest" description="Disordered" evidence="7">
    <location>
        <begin position="315"/>
        <end position="385"/>
    </location>
</feature>
<comment type="caution">
    <text evidence="9">The sequence shown here is derived from an EMBL/GenBank/DDBJ whole genome shotgun (WGS) entry which is preliminary data.</text>
</comment>
<feature type="DNA-binding region" description="HMG box" evidence="6">
    <location>
        <begin position="11"/>
        <end position="79"/>
    </location>
</feature>
<evidence type="ECO:0000259" key="8">
    <source>
        <dbReference type="PROSITE" id="PS50118"/>
    </source>
</evidence>
<feature type="domain" description="HMG box" evidence="8">
    <location>
        <begin position="11"/>
        <end position="79"/>
    </location>
</feature>
<feature type="compositionally biased region" description="Basic and acidic residues" evidence="7">
    <location>
        <begin position="349"/>
        <end position="365"/>
    </location>
</feature>
<dbReference type="CDD" id="cd21989">
    <property type="entry name" value="HMG-box_HBP2"/>
    <property type="match status" value="1"/>
</dbReference>
<feature type="compositionally biased region" description="Polar residues" evidence="7">
    <location>
        <begin position="737"/>
        <end position="746"/>
    </location>
</feature>
<feature type="compositionally biased region" description="Polar residues" evidence="7">
    <location>
        <begin position="324"/>
        <end position="348"/>
    </location>
</feature>
<evidence type="ECO:0000256" key="4">
    <source>
        <dbReference type="ARBA" id="ARBA00023163"/>
    </source>
</evidence>
<evidence type="ECO:0000256" key="7">
    <source>
        <dbReference type="SAM" id="MobiDB-lite"/>
    </source>
</evidence>
<accession>A0ABQ9FF79</accession>
<feature type="region of interest" description="Disordered" evidence="7">
    <location>
        <begin position="441"/>
        <end position="490"/>
    </location>
</feature>